<comment type="caution">
    <text evidence="1">The sequence shown here is derived from an EMBL/GenBank/DDBJ whole genome shotgun (WGS) entry which is preliminary data.</text>
</comment>
<evidence type="ECO:0000313" key="1">
    <source>
        <dbReference type="EMBL" id="MFC4262448.1"/>
    </source>
</evidence>
<keyword evidence="2" id="KW-1185">Reference proteome</keyword>
<name>A0ABV8QS01_9BACT</name>
<dbReference type="EMBL" id="JBHSCZ010000001">
    <property type="protein sequence ID" value="MFC4262448.1"/>
    <property type="molecule type" value="Genomic_DNA"/>
</dbReference>
<dbReference type="Proteomes" id="UP001595907">
    <property type="component" value="Unassembled WGS sequence"/>
</dbReference>
<organism evidence="1 2">
    <name type="scientific">Ferruginibacter yonginensis</name>
    <dbReference type="NCBI Taxonomy" id="1310416"/>
    <lineage>
        <taxon>Bacteria</taxon>
        <taxon>Pseudomonadati</taxon>
        <taxon>Bacteroidota</taxon>
        <taxon>Chitinophagia</taxon>
        <taxon>Chitinophagales</taxon>
        <taxon>Chitinophagaceae</taxon>
        <taxon>Ferruginibacter</taxon>
    </lineage>
</organism>
<proteinExistence type="predicted"/>
<dbReference type="RefSeq" id="WP_379707864.1">
    <property type="nucleotide sequence ID" value="NZ_JBHSCZ010000001.1"/>
</dbReference>
<evidence type="ECO:0000313" key="2">
    <source>
        <dbReference type="Proteomes" id="UP001595907"/>
    </source>
</evidence>
<accession>A0ABV8QS01</accession>
<protein>
    <submittedName>
        <fullName evidence="1">Uncharacterized protein</fullName>
    </submittedName>
</protein>
<sequence length="155" mass="17534">MDVTGNDKIVINIISYGEKIKGRLEGGSVEAKSIIIRINGKVVYRKLHTNIFLNDGSIIDASVKNIELLKYDNNINDRLIMPIETKESTSNGGVLDDDNDVTLRSLIDMWCVKIHGNNDEALEKANNMFEAARKEFYKNEKPLFPPDRIEKHSSI</sequence>
<reference evidence="2" key="1">
    <citation type="journal article" date="2019" name="Int. J. Syst. Evol. Microbiol.">
        <title>The Global Catalogue of Microorganisms (GCM) 10K type strain sequencing project: providing services to taxonomists for standard genome sequencing and annotation.</title>
        <authorList>
            <consortium name="The Broad Institute Genomics Platform"/>
            <consortium name="The Broad Institute Genome Sequencing Center for Infectious Disease"/>
            <person name="Wu L."/>
            <person name="Ma J."/>
        </authorList>
    </citation>
    <scope>NUCLEOTIDE SEQUENCE [LARGE SCALE GENOMIC DNA]</scope>
    <source>
        <strain evidence="2">CECT 8289</strain>
    </source>
</reference>
<gene>
    <name evidence="1" type="ORF">ACFOWM_06150</name>
</gene>